<evidence type="ECO:0000313" key="6">
    <source>
        <dbReference type="Proteomes" id="UP001328733"/>
    </source>
</evidence>
<evidence type="ECO:0000256" key="1">
    <source>
        <dbReference type="ARBA" id="ARBA00022737"/>
    </source>
</evidence>
<feature type="repeat" description="TPR" evidence="3">
    <location>
        <begin position="107"/>
        <end position="140"/>
    </location>
</feature>
<dbReference type="EMBL" id="JBAFSM010000034">
    <property type="protein sequence ID" value="MEG3438759.1"/>
    <property type="molecule type" value="Genomic_DNA"/>
</dbReference>
<dbReference type="RefSeq" id="WP_332866241.1">
    <property type="nucleotide sequence ID" value="NZ_JBAFSM010000034.1"/>
</dbReference>
<sequence>MKYLVPFLTLSIALPIAVALPLAAQNVPSLSPSPPPSLPMVNPSSYPEYMRLGYAAMKRKDYSLAANYFRQALYYNPQDREATIAYWNARDALNKQNSGTARRESDYDRYMRIGYDATKRRDYNTAYVNFERALQERPGNTYATQALRNVSTYIAGTGGPNTGNTTLSRTNFGESPYDRYMRLGYAAQQRQDNETAYRYFLGALYEKPNDRLATLAVQNAQNSIARENQQNRPAGQTVTDYDRYMQLGYEATERGKYSNALTYFNQAMRERPGDEYATRAIRNVRSYIELGRANPSNP</sequence>
<reference evidence="5 6" key="1">
    <citation type="submission" date="2024-01" db="EMBL/GenBank/DDBJ databases">
        <title>Genomic insights into the taxonomy and metabolism of the cyanobacterium Pannus brasiliensis CCIBt3594.</title>
        <authorList>
            <person name="Machado M."/>
            <person name="Botero N.B."/>
            <person name="Andreote A.P.D."/>
            <person name="Feitosa A.M.T."/>
            <person name="Popin R."/>
            <person name="Sivonen K."/>
            <person name="Fiore M.F."/>
        </authorList>
    </citation>
    <scope>NUCLEOTIDE SEQUENCE [LARGE SCALE GENOMIC DNA]</scope>
    <source>
        <strain evidence="5 6">CCIBt3594</strain>
    </source>
</reference>
<dbReference type="Pfam" id="PF07719">
    <property type="entry name" value="TPR_2"/>
    <property type="match status" value="1"/>
</dbReference>
<evidence type="ECO:0000313" key="5">
    <source>
        <dbReference type="EMBL" id="MEG3438759.1"/>
    </source>
</evidence>
<dbReference type="SUPFAM" id="SSF48452">
    <property type="entry name" value="TPR-like"/>
    <property type="match status" value="1"/>
</dbReference>
<keyword evidence="4" id="KW-0732">Signal</keyword>
<dbReference type="InterPro" id="IPR019734">
    <property type="entry name" value="TPR_rpt"/>
</dbReference>
<keyword evidence="6" id="KW-1185">Reference proteome</keyword>
<dbReference type="SMART" id="SM00028">
    <property type="entry name" value="TPR"/>
    <property type="match status" value="4"/>
</dbReference>
<dbReference type="Gene3D" id="1.25.40.10">
    <property type="entry name" value="Tetratricopeptide repeat domain"/>
    <property type="match status" value="2"/>
</dbReference>
<feature type="chain" id="PRO_5044027113" evidence="4">
    <location>
        <begin position="25"/>
        <end position="298"/>
    </location>
</feature>
<protein>
    <submittedName>
        <fullName evidence="5">Tetratricopeptide repeat protein</fullName>
    </submittedName>
</protein>
<evidence type="ECO:0000256" key="2">
    <source>
        <dbReference type="ARBA" id="ARBA00022803"/>
    </source>
</evidence>
<accession>A0AAW9QZK8</accession>
<feature type="repeat" description="TPR" evidence="3">
    <location>
        <begin position="241"/>
        <end position="274"/>
    </location>
</feature>
<keyword evidence="1" id="KW-0677">Repeat</keyword>
<dbReference type="InterPro" id="IPR013105">
    <property type="entry name" value="TPR_2"/>
</dbReference>
<evidence type="ECO:0000256" key="4">
    <source>
        <dbReference type="SAM" id="SignalP"/>
    </source>
</evidence>
<dbReference type="Proteomes" id="UP001328733">
    <property type="component" value="Unassembled WGS sequence"/>
</dbReference>
<comment type="caution">
    <text evidence="5">The sequence shown here is derived from an EMBL/GenBank/DDBJ whole genome shotgun (WGS) entry which is preliminary data.</text>
</comment>
<evidence type="ECO:0000256" key="3">
    <source>
        <dbReference type="PROSITE-ProRule" id="PRU00339"/>
    </source>
</evidence>
<dbReference type="AlphaFoldDB" id="A0AAW9QZK8"/>
<dbReference type="InterPro" id="IPR011990">
    <property type="entry name" value="TPR-like_helical_dom_sf"/>
</dbReference>
<proteinExistence type="predicted"/>
<dbReference type="PROSITE" id="PS50005">
    <property type="entry name" value="TPR"/>
    <property type="match status" value="3"/>
</dbReference>
<dbReference type="Pfam" id="PF13181">
    <property type="entry name" value="TPR_8"/>
    <property type="match status" value="1"/>
</dbReference>
<feature type="repeat" description="TPR" evidence="3">
    <location>
        <begin position="46"/>
        <end position="79"/>
    </location>
</feature>
<organism evidence="5 6">
    <name type="scientific">Pannus brasiliensis CCIBt3594</name>
    <dbReference type="NCBI Taxonomy" id="1427578"/>
    <lineage>
        <taxon>Bacteria</taxon>
        <taxon>Bacillati</taxon>
        <taxon>Cyanobacteriota</taxon>
        <taxon>Cyanophyceae</taxon>
        <taxon>Oscillatoriophycideae</taxon>
        <taxon>Chroococcales</taxon>
        <taxon>Microcystaceae</taxon>
        <taxon>Pannus</taxon>
    </lineage>
</organism>
<keyword evidence="2 3" id="KW-0802">TPR repeat</keyword>
<gene>
    <name evidence="5" type="ORF">V0288_16650</name>
</gene>
<name>A0AAW9QZK8_9CHRO</name>
<feature type="signal peptide" evidence="4">
    <location>
        <begin position="1"/>
        <end position="24"/>
    </location>
</feature>